<evidence type="ECO:0000313" key="2">
    <source>
        <dbReference type="Proteomes" id="UP000246303"/>
    </source>
</evidence>
<evidence type="ECO:0000313" key="1">
    <source>
        <dbReference type="EMBL" id="PXA66674.1"/>
    </source>
</evidence>
<sequence>MLKGLFGASRQAKRDDAELGKGVWRRDHDRFRRGLDRFHQMLEGLEAAGAAGAAGAEGAAKASGPASGPAPSPVCSEGTYQAMVMVANNLADLLPIVHGIVMEAQRTAPSDGMEVPLGTGGYLNDVHRELSRSGNALAAAAEALALVRLGVGEASGVELKAAIVARHVERAGELLHKQATS</sequence>
<gene>
    <name evidence="1" type="ORF">CVS29_03565</name>
</gene>
<reference evidence="1 2" key="1">
    <citation type="submission" date="2018-05" db="EMBL/GenBank/DDBJ databases">
        <title>Genetic diversity of glacier-inhabiting Cryobacterium bacteria in China and description of Cryobacterium mengkeensis sp. nov. and Arthrobacter glacialis sp. nov.</title>
        <authorList>
            <person name="Liu Q."/>
            <person name="Xin Y.-H."/>
        </authorList>
    </citation>
    <scope>NUCLEOTIDE SEQUENCE [LARGE SCALE GENOMIC DNA]</scope>
    <source>
        <strain evidence="1 2">GP3</strain>
    </source>
</reference>
<proteinExistence type="predicted"/>
<accession>A0A2V3DUW1</accession>
<comment type="caution">
    <text evidence="1">The sequence shown here is derived from an EMBL/GenBank/DDBJ whole genome shotgun (WGS) entry which is preliminary data.</text>
</comment>
<dbReference type="EMBL" id="QHLZ01000002">
    <property type="protein sequence ID" value="PXA66674.1"/>
    <property type="molecule type" value="Genomic_DNA"/>
</dbReference>
<evidence type="ECO:0008006" key="3">
    <source>
        <dbReference type="Google" id="ProtNLM"/>
    </source>
</evidence>
<protein>
    <recommendedName>
        <fullName evidence="3">Dehydrogenase</fullName>
    </recommendedName>
</protein>
<dbReference type="OrthoDB" id="4808261at2"/>
<dbReference type="AlphaFoldDB" id="A0A2V3DUW1"/>
<keyword evidence="2" id="KW-1185">Reference proteome</keyword>
<organism evidence="1 2">
    <name type="scientific">Arthrobacter psychrochitiniphilus</name>
    <dbReference type="NCBI Taxonomy" id="291045"/>
    <lineage>
        <taxon>Bacteria</taxon>
        <taxon>Bacillati</taxon>
        <taxon>Actinomycetota</taxon>
        <taxon>Actinomycetes</taxon>
        <taxon>Micrococcales</taxon>
        <taxon>Micrococcaceae</taxon>
        <taxon>Arthrobacter</taxon>
    </lineage>
</organism>
<name>A0A2V3DUW1_9MICC</name>
<dbReference type="Proteomes" id="UP000246303">
    <property type="component" value="Unassembled WGS sequence"/>
</dbReference>
<dbReference type="RefSeq" id="WP_110104987.1">
    <property type="nucleotide sequence ID" value="NZ_JACBZZ010000001.1"/>
</dbReference>